<dbReference type="Proteomes" id="UP000235145">
    <property type="component" value="Unassembled WGS sequence"/>
</dbReference>
<organism evidence="1 2">
    <name type="scientific">Lactuca sativa</name>
    <name type="common">Garden lettuce</name>
    <dbReference type="NCBI Taxonomy" id="4236"/>
    <lineage>
        <taxon>Eukaryota</taxon>
        <taxon>Viridiplantae</taxon>
        <taxon>Streptophyta</taxon>
        <taxon>Embryophyta</taxon>
        <taxon>Tracheophyta</taxon>
        <taxon>Spermatophyta</taxon>
        <taxon>Magnoliopsida</taxon>
        <taxon>eudicotyledons</taxon>
        <taxon>Gunneridae</taxon>
        <taxon>Pentapetalae</taxon>
        <taxon>asterids</taxon>
        <taxon>campanulids</taxon>
        <taxon>Asterales</taxon>
        <taxon>Asteraceae</taxon>
        <taxon>Cichorioideae</taxon>
        <taxon>Cichorieae</taxon>
        <taxon>Lactucinae</taxon>
        <taxon>Lactuca</taxon>
    </lineage>
</organism>
<dbReference type="AlphaFoldDB" id="A0A9R1VJE4"/>
<name>A0A9R1VJE4_LACSA</name>
<keyword evidence="2" id="KW-1185">Reference proteome</keyword>
<accession>A0A9R1VJE4</accession>
<sequence>MKGLSNVVLCFLSNAISDLDLVGFSPGSSRSIVNEHRRLHRTITTTFRYHQQRTPPPAIIPDMHRGKDVDSIGTDGQWSRWLMVVDIGGGGRVRICSISHSSSSSSLILR</sequence>
<protein>
    <submittedName>
        <fullName evidence="1">Uncharacterized protein</fullName>
    </submittedName>
</protein>
<reference evidence="1 2" key="1">
    <citation type="journal article" date="2017" name="Nat. Commun.">
        <title>Genome assembly with in vitro proximity ligation data and whole-genome triplication in lettuce.</title>
        <authorList>
            <person name="Reyes-Chin-Wo S."/>
            <person name="Wang Z."/>
            <person name="Yang X."/>
            <person name="Kozik A."/>
            <person name="Arikit S."/>
            <person name="Song C."/>
            <person name="Xia L."/>
            <person name="Froenicke L."/>
            <person name="Lavelle D.O."/>
            <person name="Truco M.J."/>
            <person name="Xia R."/>
            <person name="Zhu S."/>
            <person name="Xu C."/>
            <person name="Xu H."/>
            <person name="Xu X."/>
            <person name="Cox K."/>
            <person name="Korf I."/>
            <person name="Meyers B.C."/>
            <person name="Michelmore R.W."/>
        </authorList>
    </citation>
    <scope>NUCLEOTIDE SEQUENCE [LARGE SCALE GENOMIC DNA]</scope>
    <source>
        <strain evidence="2">cv. Salinas</strain>
        <tissue evidence="1">Seedlings</tissue>
    </source>
</reference>
<dbReference type="EMBL" id="NBSK02000005">
    <property type="protein sequence ID" value="KAJ0206118.1"/>
    <property type="molecule type" value="Genomic_DNA"/>
</dbReference>
<gene>
    <name evidence="1" type="ORF">LSAT_V11C500260950</name>
</gene>
<evidence type="ECO:0000313" key="2">
    <source>
        <dbReference type="Proteomes" id="UP000235145"/>
    </source>
</evidence>
<evidence type="ECO:0000313" key="1">
    <source>
        <dbReference type="EMBL" id="KAJ0206118.1"/>
    </source>
</evidence>
<comment type="caution">
    <text evidence="1">The sequence shown here is derived from an EMBL/GenBank/DDBJ whole genome shotgun (WGS) entry which is preliminary data.</text>
</comment>
<proteinExistence type="predicted"/>